<evidence type="ECO:0000313" key="2">
    <source>
        <dbReference type="Proteomes" id="UP001595773"/>
    </source>
</evidence>
<evidence type="ECO:0000313" key="1">
    <source>
        <dbReference type="EMBL" id="MFC4267099.1"/>
    </source>
</evidence>
<dbReference type="InterPro" id="IPR035958">
    <property type="entry name" value="SecB-like_sf"/>
</dbReference>
<evidence type="ECO:0008006" key="3">
    <source>
        <dbReference type="Google" id="ProtNLM"/>
    </source>
</evidence>
<name>A0ABV8R3S1_9MICC</name>
<organism evidence="1 2">
    <name type="scientific">Arthrobacter cryoconiti</name>
    <dbReference type="NCBI Taxonomy" id="748907"/>
    <lineage>
        <taxon>Bacteria</taxon>
        <taxon>Bacillati</taxon>
        <taxon>Actinomycetota</taxon>
        <taxon>Actinomycetes</taxon>
        <taxon>Micrococcales</taxon>
        <taxon>Micrococcaceae</taxon>
        <taxon>Arthrobacter</taxon>
    </lineage>
</organism>
<protein>
    <recommendedName>
        <fullName evidence="3">Preprotein translocase subunit SecB</fullName>
    </recommendedName>
</protein>
<accession>A0ABV8R3S1</accession>
<dbReference type="Proteomes" id="UP001595773">
    <property type="component" value="Unassembled WGS sequence"/>
</dbReference>
<sequence>MPDDQESLVNDGLNIHALLANVELVEMRVYLVAGERKDVPVDGATDQSADVDLKFMERHNPDILENRFRLKVENEEARYEAEIAAIYSLEKPMDPSSELIAEFAERVGFMAVFPYLRESISTSASRLGLPVPVLGIMRPGDFRISPPE</sequence>
<dbReference type="RefSeq" id="WP_230065694.1">
    <property type="nucleotide sequence ID" value="NZ_BAABLL010000010.1"/>
</dbReference>
<comment type="caution">
    <text evidence="1">The sequence shown here is derived from an EMBL/GenBank/DDBJ whole genome shotgun (WGS) entry which is preliminary data.</text>
</comment>
<gene>
    <name evidence="1" type="ORF">ACFOW9_15935</name>
</gene>
<keyword evidence="2" id="KW-1185">Reference proteome</keyword>
<dbReference type="EMBL" id="JBHSCQ010000022">
    <property type="protein sequence ID" value="MFC4267099.1"/>
    <property type="molecule type" value="Genomic_DNA"/>
</dbReference>
<dbReference type="SUPFAM" id="SSF54611">
    <property type="entry name" value="SecB-like"/>
    <property type="match status" value="1"/>
</dbReference>
<proteinExistence type="predicted"/>
<reference evidence="2" key="1">
    <citation type="journal article" date="2019" name="Int. J. Syst. Evol. Microbiol.">
        <title>The Global Catalogue of Microorganisms (GCM) 10K type strain sequencing project: providing services to taxonomists for standard genome sequencing and annotation.</title>
        <authorList>
            <consortium name="The Broad Institute Genomics Platform"/>
            <consortium name="The Broad Institute Genome Sequencing Center for Infectious Disease"/>
            <person name="Wu L."/>
            <person name="Ma J."/>
        </authorList>
    </citation>
    <scope>NUCLEOTIDE SEQUENCE [LARGE SCALE GENOMIC DNA]</scope>
    <source>
        <strain evidence="2">CGMCC 1.10698</strain>
    </source>
</reference>